<evidence type="ECO:0000313" key="2">
    <source>
        <dbReference type="Proteomes" id="UP001291930"/>
    </source>
</evidence>
<comment type="caution">
    <text evidence="1">The sequence shown here is derived from an EMBL/GenBank/DDBJ whole genome shotgun (WGS) entry which is preliminary data.</text>
</comment>
<keyword evidence="2" id="KW-1185">Reference proteome</keyword>
<organism evidence="1 2">
    <name type="scientific">Bacillus bingmayongensis</name>
    <dbReference type="NCBI Taxonomy" id="1150157"/>
    <lineage>
        <taxon>Bacteria</taxon>
        <taxon>Bacillati</taxon>
        <taxon>Bacillota</taxon>
        <taxon>Bacilli</taxon>
        <taxon>Bacillales</taxon>
        <taxon>Bacillaceae</taxon>
        <taxon>Bacillus</taxon>
    </lineage>
</organism>
<reference evidence="2" key="1">
    <citation type="submission" date="2023-11" db="EMBL/GenBank/DDBJ databases">
        <title>Genome Sequence of Bacillus pseudomycoides stain BUPM19.</title>
        <authorList>
            <person name="Farhat A."/>
        </authorList>
    </citation>
    <scope>NUCLEOTIDE SEQUENCE [LARGE SCALE GENOMIC DNA]</scope>
    <source>
        <strain evidence="2">BUPM19</strain>
    </source>
</reference>
<evidence type="ECO:0000313" key="1">
    <source>
        <dbReference type="EMBL" id="MDZ5607872.1"/>
    </source>
</evidence>
<gene>
    <name evidence="1" type="ORF">U2I54_12380</name>
</gene>
<proteinExistence type="predicted"/>
<accession>A0ABU5JXR7</accession>
<sequence length="219" mass="25930">MQKAHHLSTFNEIIRKGIGNMHIFFSSSYTLLLDLLKLAIKQKRPGWLITVHMSLTNLKQETIDTIKEENYDVIVIETSYEQINHFAHHIEVLRELEIPTIFLVDEHIGEVYHHTKDIPHFHVLHKNISLNQLINIVEKNNFSNLPDLKERSLTAFEEQLLVDLSKGQSVKYIHEVKKLPYAKIEEALEHINRYFNTSHYLQAVYKAHAQNYFQKRYFE</sequence>
<dbReference type="EMBL" id="JAXOVW010000023">
    <property type="protein sequence ID" value="MDZ5607872.1"/>
    <property type="molecule type" value="Genomic_DNA"/>
</dbReference>
<dbReference type="Proteomes" id="UP001291930">
    <property type="component" value="Unassembled WGS sequence"/>
</dbReference>
<protein>
    <submittedName>
        <fullName evidence="1">Uncharacterized protein</fullName>
    </submittedName>
</protein>
<dbReference type="RefSeq" id="WP_374217867.1">
    <property type="nucleotide sequence ID" value="NZ_JAXOVW010000023.1"/>
</dbReference>
<name>A0ABU5JXR7_9BACI</name>